<comment type="caution">
    <text evidence="9">The sequence shown here is derived from an EMBL/GenBank/DDBJ whole genome shotgun (WGS) entry which is preliminary data.</text>
</comment>
<dbReference type="EMBL" id="RKLR01000001">
    <property type="protein sequence ID" value="MBX0321856.1"/>
    <property type="molecule type" value="Genomic_DNA"/>
</dbReference>
<evidence type="ECO:0000256" key="5">
    <source>
        <dbReference type="ARBA" id="ARBA00022842"/>
    </source>
</evidence>
<dbReference type="GO" id="GO:0046872">
    <property type="term" value="F:metal ion binding"/>
    <property type="evidence" value="ECO:0007669"/>
    <property type="project" value="UniProtKB-KW"/>
</dbReference>
<proteinExistence type="predicted"/>
<evidence type="ECO:0000256" key="3">
    <source>
        <dbReference type="ARBA" id="ARBA00022723"/>
    </source>
</evidence>
<keyword evidence="4" id="KW-0378">Hydrolase</keyword>
<keyword evidence="10" id="KW-1185">Reference proteome</keyword>
<evidence type="ECO:0000259" key="8">
    <source>
        <dbReference type="PROSITE" id="PS51462"/>
    </source>
</evidence>
<reference evidence="9 10" key="1">
    <citation type="submission" date="2021-06" db="EMBL/GenBank/DDBJ databases">
        <title>Halomicroarcula sp. a new haloarchaeum isolated from saline soil.</title>
        <authorList>
            <person name="Duran-Viseras A."/>
            <person name="Sanchez-Porro C."/>
            <person name="Ventosa A."/>
        </authorList>
    </citation>
    <scope>NUCLEOTIDE SEQUENCE [LARGE SCALE GENOMIC DNA]</scope>
    <source>
        <strain evidence="9 10">F13</strain>
    </source>
</reference>
<dbReference type="PANTHER" id="PTHR12992">
    <property type="entry name" value="NUDIX HYDROLASE"/>
    <property type="match status" value="1"/>
</dbReference>
<evidence type="ECO:0000256" key="4">
    <source>
        <dbReference type="ARBA" id="ARBA00022801"/>
    </source>
</evidence>
<keyword evidence="5" id="KW-0460">Magnesium</keyword>
<dbReference type="Pfam" id="PF00293">
    <property type="entry name" value="NUDIX"/>
    <property type="match status" value="1"/>
</dbReference>
<dbReference type="SUPFAM" id="SSF55811">
    <property type="entry name" value="Nudix"/>
    <property type="match status" value="1"/>
</dbReference>
<protein>
    <submittedName>
        <fullName evidence="9">CoA pyrophosphatase</fullName>
    </submittedName>
</protein>
<sequence length="206" mass="23446">MDFDRLAAHDPVVVDDEEREAAVVVPVVTRPEGEAILFTKRADHLTDHPGQMSFPGGGYEPVDDDLLRTALREANEEIGLDPQAAHVVGRLDDIRTITNYSVRPFVARIPDREYIPNDEEVAEVVVLPVAELTDLDNYESEHRDHPYYGEIRLHFFYVDGYTVWGATARMLVQLLELATDWEMPAEPDRYAGPDDEFPESVRDQIR</sequence>
<keyword evidence="6" id="KW-0464">Manganese</keyword>
<dbReference type="GO" id="GO:0010945">
    <property type="term" value="F:coenzyme A diphosphatase activity"/>
    <property type="evidence" value="ECO:0007669"/>
    <property type="project" value="InterPro"/>
</dbReference>
<keyword evidence="3" id="KW-0479">Metal-binding</keyword>
<evidence type="ECO:0000256" key="6">
    <source>
        <dbReference type="ARBA" id="ARBA00023211"/>
    </source>
</evidence>
<dbReference type="Proteomes" id="UP001430377">
    <property type="component" value="Unassembled WGS sequence"/>
</dbReference>
<dbReference type="Gene3D" id="3.90.79.10">
    <property type="entry name" value="Nucleoside Triphosphate Pyrophosphohydrolase"/>
    <property type="match status" value="1"/>
</dbReference>
<evidence type="ECO:0000256" key="2">
    <source>
        <dbReference type="ARBA" id="ARBA00001946"/>
    </source>
</evidence>
<dbReference type="InterPro" id="IPR015797">
    <property type="entry name" value="NUDIX_hydrolase-like_dom_sf"/>
</dbReference>
<organism evidence="9 10">
    <name type="scientific">Haloarcula rubra</name>
    <dbReference type="NCBI Taxonomy" id="2487747"/>
    <lineage>
        <taxon>Archaea</taxon>
        <taxon>Methanobacteriati</taxon>
        <taxon>Methanobacteriota</taxon>
        <taxon>Stenosarchaea group</taxon>
        <taxon>Halobacteria</taxon>
        <taxon>Halobacteriales</taxon>
        <taxon>Haloarculaceae</taxon>
        <taxon>Haloarcula</taxon>
    </lineage>
</organism>
<dbReference type="InterPro" id="IPR000086">
    <property type="entry name" value="NUDIX_hydrolase_dom"/>
</dbReference>
<accession>A0AAW4PM66</accession>
<gene>
    <name evidence="9" type="ORF">EGH21_02305</name>
</gene>
<feature type="domain" description="Nudix hydrolase" evidence="8">
    <location>
        <begin position="18"/>
        <end position="153"/>
    </location>
</feature>
<evidence type="ECO:0000256" key="1">
    <source>
        <dbReference type="ARBA" id="ARBA00001936"/>
    </source>
</evidence>
<dbReference type="PROSITE" id="PS51462">
    <property type="entry name" value="NUDIX"/>
    <property type="match status" value="1"/>
</dbReference>
<comment type="cofactor">
    <cofactor evidence="2">
        <name>Mg(2+)</name>
        <dbReference type="ChEBI" id="CHEBI:18420"/>
    </cofactor>
</comment>
<dbReference type="AlphaFoldDB" id="A0AAW4PM66"/>
<feature type="region of interest" description="Disordered" evidence="7">
    <location>
        <begin position="187"/>
        <end position="206"/>
    </location>
</feature>
<comment type="cofactor">
    <cofactor evidence="1">
        <name>Mn(2+)</name>
        <dbReference type="ChEBI" id="CHEBI:29035"/>
    </cofactor>
</comment>
<dbReference type="RefSeq" id="WP_220616855.1">
    <property type="nucleotide sequence ID" value="NZ_RKLR01000001.1"/>
</dbReference>
<dbReference type="CDD" id="cd03426">
    <property type="entry name" value="NUDIX_CoAse_Nudt7"/>
    <property type="match status" value="1"/>
</dbReference>
<dbReference type="PANTHER" id="PTHR12992:SF11">
    <property type="entry name" value="MITOCHONDRIAL COENZYME A DIPHOSPHATASE NUDT8"/>
    <property type="match status" value="1"/>
</dbReference>
<dbReference type="InterPro" id="IPR045121">
    <property type="entry name" value="CoAse"/>
</dbReference>
<evidence type="ECO:0000256" key="7">
    <source>
        <dbReference type="SAM" id="MobiDB-lite"/>
    </source>
</evidence>
<evidence type="ECO:0000313" key="10">
    <source>
        <dbReference type="Proteomes" id="UP001430377"/>
    </source>
</evidence>
<name>A0AAW4PM66_9EURY</name>
<evidence type="ECO:0000313" key="9">
    <source>
        <dbReference type="EMBL" id="MBX0321856.1"/>
    </source>
</evidence>